<feature type="region of interest" description="Disordered" evidence="1">
    <location>
        <begin position="403"/>
        <end position="430"/>
    </location>
</feature>
<proteinExistence type="predicted"/>
<evidence type="ECO:0000313" key="2">
    <source>
        <dbReference type="EMBL" id="CDI75208.1"/>
    </source>
</evidence>
<reference evidence="2" key="1">
    <citation type="submission" date="2013-10" db="EMBL/GenBank/DDBJ databases">
        <title>Genomic analysis of the causative agents of coccidiosis in chickens.</title>
        <authorList>
            <person name="Reid A.J."/>
            <person name="Blake D."/>
            <person name="Billington K."/>
            <person name="Browne H."/>
            <person name="Dunn M."/>
            <person name="Hung S."/>
            <person name="Kawahara F."/>
            <person name="Miranda-Saavedra D."/>
            <person name="Mourier T."/>
            <person name="Nagra H."/>
            <person name="Otto T.D."/>
            <person name="Rawlings N."/>
            <person name="Sanchez A."/>
            <person name="Sanders M."/>
            <person name="Subramaniam C."/>
            <person name="Tay Y."/>
            <person name="Dear P."/>
            <person name="Doerig C."/>
            <person name="Gruber A."/>
            <person name="Parkinson J."/>
            <person name="Shirley M."/>
            <person name="Wan K.L."/>
            <person name="Berriman M."/>
            <person name="Tomley F."/>
            <person name="Pain A."/>
        </authorList>
    </citation>
    <scope>NUCLEOTIDE SEQUENCE [LARGE SCALE GENOMIC DNA]</scope>
    <source>
        <strain evidence="2">Houghton</strain>
    </source>
</reference>
<accession>U6G7A7</accession>
<feature type="compositionally biased region" description="Polar residues" evidence="1">
    <location>
        <begin position="405"/>
        <end position="414"/>
    </location>
</feature>
<organism evidence="2 3">
    <name type="scientific">Eimeria praecox</name>
    <dbReference type="NCBI Taxonomy" id="51316"/>
    <lineage>
        <taxon>Eukaryota</taxon>
        <taxon>Sar</taxon>
        <taxon>Alveolata</taxon>
        <taxon>Apicomplexa</taxon>
        <taxon>Conoidasida</taxon>
        <taxon>Coccidia</taxon>
        <taxon>Eucoccidiorida</taxon>
        <taxon>Eimeriorina</taxon>
        <taxon>Eimeriidae</taxon>
        <taxon>Eimeria</taxon>
    </lineage>
</organism>
<dbReference type="Proteomes" id="UP000018201">
    <property type="component" value="Unassembled WGS sequence"/>
</dbReference>
<evidence type="ECO:0000313" key="3">
    <source>
        <dbReference type="Proteomes" id="UP000018201"/>
    </source>
</evidence>
<dbReference type="OrthoDB" id="347969at2759"/>
<protein>
    <submittedName>
        <fullName evidence="2">Uncharacterized protein</fullName>
    </submittedName>
</protein>
<feature type="region of interest" description="Disordered" evidence="1">
    <location>
        <begin position="20"/>
        <end position="39"/>
    </location>
</feature>
<evidence type="ECO:0000256" key="1">
    <source>
        <dbReference type="SAM" id="MobiDB-lite"/>
    </source>
</evidence>
<keyword evidence="3" id="KW-1185">Reference proteome</keyword>
<gene>
    <name evidence="2" type="ORF">EPH_0004600</name>
</gene>
<name>U6G7A7_9EIME</name>
<dbReference type="VEuPathDB" id="ToxoDB:EPH_0004600"/>
<dbReference type="EMBL" id="HG690783">
    <property type="protein sequence ID" value="CDI75208.1"/>
    <property type="molecule type" value="Genomic_DNA"/>
</dbReference>
<dbReference type="AlphaFoldDB" id="U6G7A7"/>
<reference evidence="2" key="2">
    <citation type="submission" date="2013-10" db="EMBL/GenBank/DDBJ databases">
        <authorList>
            <person name="Aslett M."/>
        </authorList>
    </citation>
    <scope>NUCLEOTIDE SEQUENCE [LARGE SCALE GENOMIC DNA]</scope>
    <source>
        <strain evidence="2">Houghton</strain>
    </source>
</reference>
<sequence>MASHPHFGAEPPSQSALYAATPSTASVAPPAGSNLSHASHWPKSNFRKRGLGHPRKHLTILSCALLVVIVLGAYCCRLKSRSGQTAVLTTRKLAGADGNDDLRSIEEALASELCEFFGDLTGRAPLAEASGEAVVSSTSEEVQTGTQCGKRKRKTAHLQHQEDKPIGSFQVNDVYQSSVVPVQGGFLSSLLEDSEAEDEIKGAAGKRARMSEWHMDPVGDLEVLLRASQGSSSGNVSTSEQQFGFRTGADSLSGTAVYPPSGSLATSQLFLNPYQFQSAPGWSTSSIYPVEMAGDAYAAQHTRGDFATAGAWGADASSTSFGNSVFGDAAGNAVPQAQTGYLHPESATMHSTWLGPWGGYGELSQALAPGPQLQPEATDDGANRWYSSTLSLSDLIMPPIAGSSAHEQQASSMVQEEHASTGMPPSGGDDAAILPSQDELLKEHPFYRVPPLQPGVTPRNFDWQRPLRSLAVPRQLPQRLLLFQRTIRKAQLSDEDLNLLMEACWDLLRFAASTRDKRLAKSSFCELVEPISLRFLVADALWCACEIFGEAAQKGRWWHAVMEQMTAPPVILGDPPLRPSGPSGQWRQFVEDVTAALLVYRTGNRPSPKDVVRIKKTMFGPPPIHRCFNGMVWDWWRRDVEKSDELA</sequence>
<feature type="compositionally biased region" description="Low complexity" evidence="1">
    <location>
        <begin position="20"/>
        <end position="31"/>
    </location>
</feature>